<evidence type="ECO:0000313" key="3">
    <source>
        <dbReference type="RefSeq" id="XP_065642914.1"/>
    </source>
</evidence>
<protein>
    <submittedName>
        <fullName evidence="3">PiggyBac transposable element-derived protein 3-like</fullName>
    </submittedName>
</protein>
<accession>A0ABM4B279</accession>
<dbReference type="RefSeq" id="XP_065642914.1">
    <property type="nucleotide sequence ID" value="XM_065786842.1"/>
</dbReference>
<evidence type="ECO:0000259" key="1">
    <source>
        <dbReference type="Pfam" id="PF13843"/>
    </source>
</evidence>
<gene>
    <name evidence="3" type="primary">LOC136074513</name>
</gene>
<dbReference type="Pfam" id="PF13843">
    <property type="entry name" value="DDE_Tnp_1_7"/>
    <property type="match status" value="1"/>
</dbReference>
<feature type="domain" description="PiggyBac transposable element-derived protein" evidence="1">
    <location>
        <begin position="130"/>
        <end position="488"/>
    </location>
</feature>
<proteinExistence type="predicted"/>
<name>A0ABM4B279_HYDVU</name>
<dbReference type="PANTHER" id="PTHR47272:SF1">
    <property type="entry name" value="PIGGYBAC TRANSPOSABLE ELEMENT-DERIVED PROTEIN 3-LIKE"/>
    <property type="match status" value="1"/>
</dbReference>
<evidence type="ECO:0000313" key="2">
    <source>
        <dbReference type="Proteomes" id="UP001652625"/>
    </source>
</evidence>
<reference evidence="3" key="2">
    <citation type="submission" date="2025-08" db="UniProtKB">
        <authorList>
            <consortium name="RefSeq"/>
        </authorList>
    </citation>
    <scope>IDENTIFICATION</scope>
</reference>
<dbReference type="PANTHER" id="PTHR47272">
    <property type="entry name" value="DDE_TNP_1_7 DOMAIN-CONTAINING PROTEIN"/>
    <property type="match status" value="1"/>
</dbReference>
<reference evidence="2" key="1">
    <citation type="submission" date="2025-05" db="UniProtKB">
        <authorList>
            <consortium name="RefSeq"/>
        </authorList>
    </citation>
    <scope>NUCLEOTIDE SEQUENCE [LARGE SCALE GENOMIC DNA]</scope>
</reference>
<dbReference type="InterPro" id="IPR029526">
    <property type="entry name" value="PGBD"/>
</dbReference>
<keyword evidence="2" id="KW-1185">Reference proteome</keyword>
<organism evidence="2 3">
    <name type="scientific">Hydra vulgaris</name>
    <name type="common">Hydra</name>
    <name type="synonym">Hydra attenuata</name>
    <dbReference type="NCBI Taxonomy" id="6087"/>
    <lineage>
        <taxon>Eukaryota</taxon>
        <taxon>Metazoa</taxon>
        <taxon>Cnidaria</taxon>
        <taxon>Hydrozoa</taxon>
        <taxon>Hydroidolina</taxon>
        <taxon>Anthoathecata</taxon>
        <taxon>Aplanulata</taxon>
        <taxon>Hydridae</taxon>
        <taxon>Hydra</taxon>
    </lineage>
</organism>
<dbReference type="Proteomes" id="UP001652625">
    <property type="component" value="Chromosome 01"/>
</dbReference>
<sequence>MNKQSKIRYDLNEAIQYILEPGSESELSDLELSSDEEDDNNPFLVTRINDEISICEEEQCMTADILLEDEINIEFTTPDKPNTNEKTSSSTLPKPITHNYKWCNKRPPIRDTTFSGCEFSLPPNNVDTFTPLIYFQMFWKDTLFTLLAEQTNLCSVQISSKSVNVTETELKQFIAIQMYMSIFKLPAYYMYWSTETRYPKIADLMSLSRYKKIREFLHAADNSRLNDPVNKHNKIYKIAPVLDHVRQNCLSIEPETGHSIDEQIIPAKTRYSGIRQYNPKKPVKWGFKNFVRSGISGIIYDFFLYTGAAAIGSEKCNGSYVVKRLLESLPKNKNFKLCFDNWFCSLDLCLHLNKLGILTTATIRNDRMQGCCLPTESEMRKKGRGSHAYKCDINSGIIITRWYDNKCVNLCSTYCDPDSISDVKRWNRTEKNFVNINCPLVVKEYNQCMGGVDLCDMLISLYRTNIKTKRWYIKILFHCIDICKVNGWLIYRRHCNQLNIAKKKQLTLLQFTTQIASSLSYAEKPLVAVGKQSKRKLCKDVTPQKRKNSIPLPNKDIQLDCLNHWPEHREKKLNCRLCKVGNSRIFCKKCNICLC</sequence>
<dbReference type="GeneID" id="136074513"/>